<dbReference type="SUPFAM" id="SSF53335">
    <property type="entry name" value="S-adenosyl-L-methionine-dependent methyltransferases"/>
    <property type="match status" value="1"/>
</dbReference>
<accession>A0ABS4YS19</accession>
<proteinExistence type="predicted"/>
<organism evidence="2 3">
    <name type="scientific">Arthrobacter stackebrandtii</name>
    <dbReference type="NCBI Taxonomy" id="272161"/>
    <lineage>
        <taxon>Bacteria</taxon>
        <taxon>Bacillati</taxon>
        <taxon>Actinomycetota</taxon>
        <taxon>Actinomycetes</taxon>
        <taxon>Micrococcales</taxon>
        <taxon>Micrococcaceae</taxon>
        <taxon>Arthrobacter</taxon>
    </lineage>
</organism>
<dbReference type="GO" id="GO:0008168">
    <property type="term" value="F:methyltransferase activity"/>
    <property type="evidence" value="ECO:0007669"/>
    <property type="project" value="UniProtKB-KW"/>
</dbReference>
<protein>
    <submittedName>
        <fullName evidence="2">SAM-dependent methyltransferase</fullName>
    </submittedName>
</protein>
<evidence type="ECO:0000313" key="3">
    <source>
        <dbReference type="Proteomes" id="UP000711614"/>
    </source>
</evidence>
<dbReference type="EMBL" id="JAGIOI010000001">
    <property type="protein sequence ID" value="MBP2411390.1"/>
    <property type="molecule type" value="Genomic_DNA"/>
</dbReference>
<dbReference type="Pfam" id="PF13649">
    <property type="entry name" value="Methyltransf_25"/>
    <property type="match status" value="1"/>
</dbReference>
<dbReference type="InterPro" id="IPR029063">
    <property type="entry name" value="SAM-dependent_MTases_sf"/>
</dbReference>
<feature type="domain" description="Methyltransferase" evidence="1">
    <location>
        <begin position="42"/>
        <end position="136"/>
    </location>
</feature>
<gene>
    <name evidence="2" type="ORF">JOF48_000189</name>
</gene>
<keyword evidence="3" id="KW-1185">Reference proteome</keyword>
<sequence>MMNYALMYRLGLTPWERYGERSREQIVGILEREKPRRHGRALDIGCGRGKFTPVLARIGWDATGLDYVPAAIAAAKHDAGPGRGNVPRYVVGDATTLSTQGLGTFDLFVDIGCIQGFNPGQRQLVGHEVTASANPGARLLMLAFGPSRFQGSIGGVAREDIETAFPRWSVSPVEEASPTGLGWPMNRTAPMWYRLELDGG</sequence>
<reference evidence="2 3" key="1">
    <citation type="submission" date="2021-03" db="EMBL/GenBank/DDBJ databases">
        <title>Sequencing the genomes of 1000 actinobacteria strains.</title>
        <authorList>
            <person name="Klenk H.-P."/>
        </authorList>
    </citation>
    <scope>NUCLEOTIDE SEQUENCE [LARGE SCALE GENOMIC DNA]</scope>
    <source>
        <strain evidence="2 3">DSM 16005</strain>
    </source>
</reference>
<dbReference type="GO" id="GO:0032259">
    <property type="term" value="P:methylation"/>
    <property type="evidence" value="ECO:0007669"/>
    <property type="project" value="UniProtKB-KW"/>
</dbReference>
<dbReference type="Proteomes" id="UP000711614">
    <property type="component" value="Unassembled WGS sequence"/>
</dbReference>
<name>A0ABS4YS19_9MICC</name>
<evidence type="ECO:0000259" key="1">
    <source>
        <dbReference type="Pfam" id="PF13649"/>
    </source>
</evidence>
<dbReference type="CDD" id="cd02440">
    <property type="entry name" value="AdoMet_MTases"/>
    <property type="match status" value="1"/>
</dbReference>
<evidence type="ECO:0000313" key="2">
    <source>
        <dbReference type="EMBL" id="MBP2411390.1"/>
    </source>
</evidence>
<keyword evidence="2" id="KW-0489">Methyltransferase</keyword>
<comment type="caution">
    <text evidence="2">The sequence shown here is derived from an EMBL/GenBank/DDBJ whole genome shotgun (WGS) entry which is preliminary data.</text>
</comment>
<dbReference type="Gene3D" id="3.40.50.150">
    <property type="entry name" value="Vaccinia Virus protein VP39"/>
    <property type="match status" value="1"/>
</dbReference>
<dbReference type="InterPro" id="IPR041698">
    <property type="entry name" value="Methyltransf_25"/>
</dbReference>
<keyword evidence="2" id="KW-0808">Transferase</keyword>
<dbReference type="RefSeq" id="WP_209676476.1">
    <property type="nucleotide sequence ID" value="NZ_JAGIOI010000001.1"/>
</dbReference>